<evidence type="ECO:0000313" key="7">
    <source>
        <dbReference type="Proteomes" id="UP000695022"/>
    </source>
</evidence>
<evidence type="ECO:0000313" key="8">
    <source>
        <dbReference type="RefSeq" id="XP_014669976.1"/>
    </source>
</evidence>
<organism evidence="7 8">
    <name type="scientific">Priapulus caudatus</name>
    <name type="common">Priapulid worm</name>
    <dbReference type="NCBI Taxonomy" id="37621"/>
    <lineage>
        <taxon>Eukaryota</taxon>
        <taxon>Metazoa</taxon>
        <taxon>Ecdysozoa</taxon>
        <taxon>Scalidophora</taxon>
        <taxon>Priapulida</taxon>
        <taxon>Priapulimorpha</taxon>
        <taxon>Priapulimorphida</taxon>
        <taxon>Priapulidae</taxon>
        <taxon>Priapulus</taxon>
    </lineage>
</organism>
<dbReference type="SUPFAM" id="SSF51735">
    <property type="entry name" value="NAD(P)-binding Rossmann-fold domains"/>
    <property type="match status" value="1"/>
</dbReference>
<evidence type="ECO:0000256" key="5">
    <source>
        <dbReference type="ARBA" id="ARBA00046455"/>
    </source>
</evidence>
<evidence type="ECO:0000256" key="1">
    <source>
        <dbReference type="ARBA" id="ARBA00038501"/>
    </source>
</evidence>
<comment type="similarity">
    <text evidence="1">Belongs to the complex I NDUFA9 subunit family.</text>
</comment>
<dbReference type="Gene3D" id="3.40.50.720">
    <property type="entry name" value="NAD(P)-binding Rossmann-like Domain"/>
    <property type="match status" value="1"/>
</dbReference>
<evidence type="ECO:0000259" key="6">
    <source>
        <dbReference type="Pfam" id="PF01370"/>
    </source>
</evidence>
<protein>
    <recommendedName>
        <fullName evidence="2">NADH dehydrogenase [ubiquinone] 1 alpha subcomplex subunit 9, mitochondrial</fullName>
    </recommendedName>
    <alternativeName>
        <fullName evidence="4">Complex I-39kD</fullName>
    </alternativeName>
    <alternativeName>
        <fullName evidence="3">NADH-ubiquinone oxidoreductase 39 kDa subunit</fullName>
    </alternativeName>
</protein>
<dbReference type="PANTHER" id="PTHR12126">
    <property type="entry name" value="NADH-UBIQUINONE OXIDOREDUCTASE 39 KDA SUBUNIT-RELATED"/>
    <property type="match status" value="1"/>
</dbReference>
<evidence type="ECO:0000256" key="4">
    <source>
        <dbReference type="ARBA" id="ARBA00043145"/>
    </source>
</evidence>
<proteinExistence type="inferred from homology"/>
<feature type="domain" description="NAD-dependent epimerase/dehydratase" evidence="6">
    <location>
        <begin position="45"/>
        <end position="180"/>
    </location>
</feature>
<dbReference type="GeneID" id="106810983"/>
<gene>
    <name evidence="8" type="primary">LOC106810983</name>
</gene>
<dbReference type="Proteomes" id="UP000695022">
    <property type="component" value="Unplaced"/>
</dbReference>
<evidence type="ECO:0000256" key="3">
    <source>
        <dbReference type="ARBA" id="ARBA00042000"/>
    </source>
</evidence>
<dbReference type="InterPro" id="IPR001509">
    <property type="entry name" value="Epimerase_deHydtase"/>
</dbReference>
<name>A0ABM1ECQ5_PRICU</name>
<dbReference type="Pfam" id="PF01370">
    <property type="entry name" value="Epimerase"/>
    <property type="match status" value="1"/>
</dbReference>
<accession>A0ABM1ECQ5</accession>
<evidence type="ECO:0000256" key="2">
    <source>
        <dbReference type="ARBA" id="ARBA00040720"/>
    </source>
</evidence>
<dbReference type="RefSeq" id="XP_014669976.1">
    <property type="nucleotide sequence ID" value="XM_014814490.1"/>
</dbReference>
<sequence>MLKKSCSTPLAVGGGVQARHAHSGDLATYKRGRGGQHSFSGTVATVFGSSGFLGRYVINRIAKSGTQVIVPYRGDPYDVMRMKVASDLGQMLFYVSSSTFDLQPSSVPLYFLPGAINPYEVTDEESIRKAVKYSNVVINLVGRDFETKNFTFEDVNVRAARAIARASRQMGVKTLVHVSALNASDTPPSVFLNGGSKFLRTKNSVSDSGFQKRFCMPDMLQVGE</sequence>
<reference evidence="8" key="1">
    <citation type="submission" date="2025-08" db="UniProtKB">
        <authorList>
            <consortium name="RefSeq"/>
        </authorList>
    </citation>
    <scope>IDENTIFICATION</scope>
</reference>
<dbReference type="InterPro" id="IPR036291">
    <property type="entry name" value="NAD(P)-bd_dom_sf"/>
</dbReference>
<keyword evidence="7" id="KW-1185">Reference proteome</keyword>
<dbReference type="PANTHER" id="PTHR12126:SF11">
    <property type="entry name" value="NADH DEHYDROGENASE [UBIQUINONE] 1 ALPHA SUBCOMPLEX SUBUNIT 9, MITOCHONDRIAL"/>
    <property type="match status" value="1"/>
</dbReference>
<comment type="subunit">
    <text evidence="5">Complex I is composed of 45 different subunits. This a component of the hydrophobic protein fraction. Interacts with BLOC1S1. Interacts with SLC2A4. Interacts with CLOCK. Interacts with RAB5IF.</text>
</comment>
<dbReference type="InterPro" id="IPR051207">
    <property type="entry name" value="ComplexI_NDUFA9_subunit"/>
</dbReference>